<proteinExistence type="predicted"/>
<dbReference type="SUPFAM" id="SSF46785">
    <property type="entry name" value="Winged helix' DNA-binding domain"/>
    <property type="match status" value="1"/>
</dbReference>
<accession>A0ABD5NPW3</accession>
<dbReference type="Proteomes" id="UP001595846">
    <property type="component" value="Unassembled WGS sequence"/>
</dbReference>
<dbReference type="InterPro" id="IPR002831">
    <property type="entry name" value="Tscrpt_reg_TrmB_N"/>
</dbReference>
<dbReference type="Pfam" id="PF01978">
    <property type="entry name" value="TrmB"/>
    <property type="match status" value="1"/>
</dbReference>
<dbReference type="InterPro" id="IPR051797">
    <property type="entry name" value="TrmB-like"/>
</dbReference>
<evidence type="ECO:0000313" key="2">
    <source>
        <dbReference type="EMBL" id="MFC3959107.1"/>
    </source>
</evidence>
<dbReference type="RefSeq" id="WP_256533495.1">
    <property type="nucleotide sequence ID" value="NZ_CP101824.1"/>
</dbReference>
<dbReference type="PANTHER" id="PTHR34293:SF1">
    <property type="entry name" value="HTH-TYPE TRANSCRIPTIONAL REGULATOR TRMBL2"/>
    <property type="match status" value="1"/>
</dbReference>
<dbReference type="GeneID" id="73902625"/>
<dbReference type="InterPro" id="IPR036390">
    <property type="entry name" value="WH_DNA-bd_sf"/>
</dbReference>
<gene>
    <name evidence="2" type="ORF">ACFOUR_12105</name>
</gene>
<evidence type="ECO:0000259" key="1">
    <source>
        <dbReference type="Pfam" id="PF01978"/>
    </source>
</evidence>
<sequence>MERPDTESLLSTLGLKEYEATALEHLIEFGRTTAPTIADATGIPKARVYDVLESLAETGFIEIIPGRPKEYQPKPPETILERAIENHRQRFVSERETIESIREDFLAQFEPLFESASSSVSPTEELFHVVDVGTPSETETRRLYHDAADAVYVLTKSFEYLDSVEPALRDALDSGVSVSVLFLDPSHLSADNRAVQRDIVERIDATYPEIAYRYSTHKLPWRGTFADPSMDYDSGDAVLLVEDPDLPLHQRQAALTDNGAFIAGLKRHFDLIWGYDSTVEPSDDE</sequence>
<dbReference type="EMBL" id="JBHSAQ010000010">
    <property type="protein sequence ID" value="MFC3959107.1"/>
    <property type="molecule type" value="Genomic_DNA"/>
</dbReference>
<protein>
    <submittedName>
        <fullName evidence="2">TrmB family transcriptional regulator</fullName>
    </submittedName>
</protein>
<organism evidence="2 3">
    <name type="scientific">Halovivax cerinus</name>
    <dbReference type="NCBI Taxonomy" id="1487865"/>
    <lineage>
        <taxon>Archaea</taxon>
        <taxon>Methanobacteriati</taxon>
        <taxon>Methanobacteriota</taxon>
        <taxon>Stenosarchaea group</taxon>
        <taxon>Halobacteria</taxon>
        <taxon>Halobacteriales</taxon>
        <taxon>Natrialbaceae</taxon>
        <taxon>Halovivax</taxon>
    </lineage>
</organism>
<dbReference type="Gene3D" id="1.10.10.10">
    <property type="entry name" value="Winged helix-like DNA-binding domain superfamily/Winged helix DNA-binding domain"/>
    <property type="match status" value="1"/>
</dbReference>
<feature type="domain" description="Transcription regulator TrmB N-terminal" evidence="1">
    <location>
        <begin position="10"/>
        <end position="77"/>
    </location>
</feature>
<comment type="caution">
    <text evidence="2">The sequence shown here is derived from an EMBL/GenBank/DDBJ whole genome shotgun (WGS) entry which is preliminary data.</text>
</comment>
<keyword evidence="3" id="KW-1185">Reference proteome</keyword>
<evidence type="ECO:0000313" key="3">
    <source>
        <dbReference type="Proteomes" id="UP001595846"/>
    </source>
</evidence>
<dbReference type="InterPro" id="IPR036388">
    <property type="entry name" value="WH-like_DNA-bd_sf"/>
</dbReference>
<dbReference type="AlphaFoldDB" id="A0ABD5NPW3"/>
<name>A0ABD5NPW3_9EURY</name>
<reference evidence="2 3" key="1">
    <citation type="journal article" date="2019" name="Int. J. Syst. Evol. Microbiol.">
        <title>The Global Catalogue of Microorganisms (GCM) 10K type strain sequencing project: providing services to taxonomists for standard genome sequencing and annotation.</title>
        <authorList>
            <consortium name="The Broad Institute Genomics Platform"/>
            <consortium name="The Broad Institute Genome Sequencing Center for Infectious Disease"/>
            <person name="Wu L."/>
            <person name="Ma J."/>
        </authorList>
    </citation>
    <scope>NUCLEOTIDE SEQUENCE [LARGE SCALE GENOMIC DNA]</scope>
    <source>
        <strain evidence="2 3">IBRC-M 10256</strain>
    </source>
</reference>
<dbReference type="PANTHER" id="PTHR34293">
    <property type="entry name" value="HTH-TYPE TRANSCRIPTIONAL REGULATOR TRMBL2"/>
    <property type="match status" value="1"/>
</dbReference>